<protein>
    <submittedName>
        <fullName evidence="2">Uncharacterized protein</fullName>
    </submittedName>
</protein>
<dbReference type="Proteomes" id="UP000275267">
    <property type="component" value="Unassembled WGS sequence"/>
</dbReference>
<keyword evidence="3" id="KW-1185">Reference proteome</keyword>
<accession>A0A3L6TFX6</accession>
<evidence type="ECO:0000256" key="1">
    <source>
        <dbReference type="SAM" id="MobiDB-lite"/>
    </source>
</evidence>
<dbReference type="AlphaFoldDB" id="A0A3L6TFX6"/>
<proteinExistence type="predicted"/>
<evidence type="ECO:0000313" key="2">
    <source>
        <dbReference type="EMBL" id="RLN36213.1"/>
    </source>
</evidence>
<sequence>MRVKQLVTFKMGNKKLASKGKKDESTTGDWERKTINLEDWNIVTFSTKVFWQWWSEWSLHLFCGSAKMYCQKLDPSFAISDDEDLEVSPVSVNNSGRPTKYAPPSESPHIGHKALSLKYVAAGRSKRKATSVKKPASKRLGQRKSPSAQTVDPQMPTPPSTILEIADKSQPSPTTPPRTASSNSPLDEHAKSASTELQSSAAPATSSAQAQDTPDNRIFLYQIDDFLKDEEITSRAITLGEVSGGVKIKLHDILQLLNQDNDLLVQDAEGIRRILNHLKGQLLADVESALIPAAFIEGHRCEVFKAQNT</sequence>
<organism evidence="2 3">
    <name type="scientific">Panicum miliaceum</name>
    <name type="common">Proso millet</name>
    <name type="synonym">Broomcorn millet</name>
    <dbReference type="NCBI Taxonomy" id="4540"/>
    <lineage>
        <taxon>Eukaryota</taxon>
        <taxon>Viridiplantae</taxon>
        <taxon>Streptophyta</taxon>
        <taxon>Embryophyta</taxon>
        <taxon>Tracheophyta</taxon>
        <taxon>Spermatophyta</taxon>
        <taxon>Magnoliopsida</taxon>
        <taxon>Liliopsida</taxon>
        <taxon>Poales</taxon>
        <taxon>Poaceae</taxon>
        <taxon>PACMAD clade</taxon>
        <taxon>Panicoideae</taxon>
        <taxon>Panicodae</taxon>
        <taxon>Paniceae</taxon>
        <taxon>Panicinae</taxon>
        <taxon>Panicum</taxon>
        <taxon>Panicum sect. Panicum</taxon>
    </lineage>
</organism>
<reference evidence="3" key="1">
    <citation type="journal article" date="2019" name="Nat. Commun.">
        <title>The genome of broomcorn millet.</title>
        <authorList>
            <person name="Zou C."/>
            <person name="Miki D."/>
            <person name="Li D."/>
            <person name="Tang Q."/>
            <person name="Xiao L."/>
            <person name="Rajput S."/>
            <person name="Deng P."/>
            <person name="Jia W."/>
            <person name="Huang R."/>
            <person name="Zhang M."/>
            <person name="Sun Y."/>
            <person name="Hu J."/>
            <person name="Fu X."/>
            <person name="Schnable P.S."/>
            <person name="Li F."/>
            <person name="Zhang H."/>
            <person name="Feng B."/>
            <person name="Zhu X."/>
            <person name="Liu R."/>
            <person name="Schnable J.C."/>
            <person name="Zhu J.-K."/>
            <person name="Zhang H."/>
        </authorList>
    </citation>
    <scope>NUCLEOTIDE SEQUENCE [LARGE SCALE GENOMIC DNA]</scope>
</reference>
<evidence type="ECO:0000313" key="3">
    <source>
        <dbReference type="Proteomes" id="UP000275267"/>
    </source>
</evidence>
<dbReference type="OrthoDB" id="10656078at2759"/>
<feature type="compositionally biased region" description="Basic residues" evidence="1">
    <location>
        <begin position="125"/>
        <end position="142"/>
    </location>
</feature>
<gene>
    <name evidence="2" type="ORF">C2845_PM03G31750</name>
</gene>
<comment type="caution">
    <text evidence="2">The sequence shown here is derived from an EMBL/GenBank/DDBJ whole genome shotgun (WGS) entry which is preliminary data.</text>
</comment>
<dbReference type="EMBL" id="PQIB02000002">
    <property type="protein sequence ID" value="RLN36213.1"/>
    <property type="molecule type" value="Genomic_DNA"/>
</dbReference>
<feature type="compositionally biased region" description="Low complexity" evidence="1">
    <location>
        <begin position="169"/>
        <end position="185"/>
    </location>
</feature>
<feature type="region of interest" description="Disordered" evidence="1">
    <location>
        <begin position="88"/>
        <end position="111"/>
    </location>
</feature>
<feature type="compositionally biased region" description="Low complexity" evidence="1">
    <location>
        <begin position="198"/>
        <end position="211"/>
    </location>
</feature>
<name>A0A3L6TFX6_PANMI</name>
<feature type="region of interest" description="Disordered" evidence="1">
    <location>
        <begin position="125"/>
        <end position="213"/>
    </location>
</feature>